<reference evidence="2" key="1">
    <citation type="journal article" date="2019" name="Int. J. Syst. Evol. Microbiol.">
        <title>The Global Catalogue of Microorganisms (GCM) 10K type strain sequencing project: providing services to taxonomists for standard genome sequencing and annotation.</title>
        <authorList>
            <consortium name="The Broad Institute Genomics Platform"/>
            <consortium name="The Broad Institute Genome Sequencing Center for Infectious Disease"/>
            <person name="Wu L."/>
            <person name="Ma J."/>
        </authorList>
    </citation>
    <scope>NUCLEOTIDE SEQUENCE [LARGE SCALE GENOMIC DNA]</scope>
    <source>
        <strain evidence="2">JCM 16722</strain>
    </source>
</reference>
<protein>
    <submittedName>
        <fullName evidence="1">Uncharacterized protein</fullName>
    </submittedName>
</protein>
<dbReference type="RefSeq" id="WP_257088631.1">
    <property type="nucleotide sequence ID" value="NZ_BAAAZK010000002.1"/>
</dbReference>
<organism evidence="1 2">
    <name type="scientific">Sphingobacterium ginsenosidimutans</name>
    <dbReference type="NCBI Taxonomy" id="687845"/>
    <lineage>
        <taxon>Bacteria</taxon>
        <taxon>Pseudomonadati</taxon>
        <taxon>Bacteroidota</taxon>
        <taxon>Sphingobacteriia</taxon>
        <taxon>Sphingobacteriales</taxon>
        <taxon>Sphingobacteriaceae</taxon>
        <taxon>Sphingobacterium</taxon>
    </lineage>
</organism>
<proteinExistence type="predicted"/>
<name>A0ABP7ZVK1_9SPHI</name>
<dbReference type="Proteomes" id="UP001500167">
    <property type="component" value="Unassembled WGS sequence"/>
</dbReference>
<keyword evidence="2" id="KW-1185">Reference proteome</keyword>
<comment type="caution">
    <text evidence="1">The sequence shown here is derived from an EMBL/GenBank/DDBJ whole genome shotgun (WGS) entry which is preliminary data.</text>
</comment>
<evidence type="ECO:0000313" key="1">
    <source>
        <dbReference type="EMBL" id="GAA4171387.1"/>
    </source>
</evidence>
<sequence>MKSYKLKGLFCLLMAWALCLQATNLLWVFIGFECNRDYIEQQLCVYRYEPAATCKGFCYLSEKTVEEKEASDVLIKVKSAEIPLFVQLVQELTRQQPFTRILRITHPLTEDKPLCQGIFDRIFKPPIV</sequence>
<dbReference type="EMBL" id="BAAAZK010000002">
    <property type="protein sequence ID" value="GAA4171387.1"/>
    <property type="molecule type" value="Genomic_DNA"/>
</dbReference>
<evidence type="ECO:0000313" key="2">
    <source>
        <dbReference type="Proteomes" id="UP001500167"/>
    </source>
</evidence>
<accession>A0ABP7ZVK1</accession>
<gene>
    <name evidence="1" type="ORF">GCM10022218_11350</name>
</gene>